<dbReference type="RefSeq" id="WP_369084900.1">
    <property type="nucleotide sequence ID" value="NZ_JBFSHR010000069.1"/>
</dbReference>
<dbReference type="Pfam" id="PF02732">
    <property type="entry name" value="ERCC4"/>
    <property type="match status" value="1"/>
</dbReference>
<accession>A0ABV3Y503</accession>
<reference evidence="3 4" key="1">
    <citation type="submission" date="2024-07" db="EMBL/GenBank/DDBJ databases">
        <title>Draft Genome Sequence of Ferrimicrobium acidiphilum Strain YE2023, Isolated from a Pulp of Bioleach Reactor.</title>
        <authorList>
            <person name="Elkina Y.A."/>
            <person name="Bulaeva A.G."/>
            <person name="Beletsky A.V."/>
            <person name="Mardanov A.V."/>
        </authorList>
    </citation>
    <scope>NUCLEOTIDE SEQUENCE [LARGE SCALE GENOMIC DNA]</scope>
    <source>
        <strain evidence="3 4">YE2023</strain>
    </source>
</reference>
<dbReference type="InterPro" id="IPR055370">
    <property type="entry name" value="Lsr2_DNA-bd"/>
</dbReference>
<gene>
    <name evidence="3" type="ORF">AB6A68_12520</name>
</gene>
<comment type="caution">
    <text evidence="3">The sequence shown here is derived from an EMBL/GenBank/DDBJ whole genome shotgun (WGS) entry which is preliminary data.</text>
</comment>
<keyword evidence="4" id="KW-1185">Reference proteome</keyword>
<dbReference type="SMART" id="SM00891">
    <property type="entry name" value="ERCC4"/>
    <property type="match status" value="1"/>
</dbReference>
<evidence type="ECO:0000313" key="3">
    <source>
        <dbReference type="EMBL" id="MEX6430651.1"/>
    </source>
</evidence>
<feature type="domain" description="ERCC4" evidence="2">
    <location>
        <begin position="131"/>
        <end position="211"/>
    </location>
</feature>
<dbReference type="InterPro" id="IPR036625">
    <property type="entry name" value="E3-bd_dom_sf"/>
</dbReference>
<dbReference type="Pfam" id="PF23359">
    <property type="entry name" value="Lsr2_DNA-bd"/>
    <property type="match status" value="1"/>
</dbReference>
<name>A0ABV3Y503_9ACTN</name>
<proteinExistence type="predicted"/>
<evidence type="ECO:0000313" key="4">
    <source>
        <dbReference type="Proteomes" id="UP001560267"/>
    </source>
</evidence>
<protein>
    <submittedName>
        <fullName evidence="3">Histone-like nucleoid-structuring protein Lsr2</fullName>
    </submittedName>
</protein>
<dbReference type="Gene3D" id="4.10.320.10">
    <property type="entry name" value="E3-binding domain"/>
    <property type="match status" value="1"/>
</dbReference>
<organism evidence="3 4">
    <name type="scientific">Ferrimicrobium acidiphilum</name>
    <dbReference type="NCBI Taxonomy" id="121039"/>
    <lineage>
        <taxon>Bacteria</taxon>
        <taxon>Bacillati</taxon>
        <taxon>Actinomycetota</taxon>
        <taxon>Acidimicrobiia</taxon>
        <taxon>Acidimicrobiales</taxon>
        <taxon>Acidimicrobiaceae</taxon>
        <taxon>Ferrimicrobium</taxon>
    </lineage>
</organism>
<dbReference type="InterPro" id="IPR006166">
    <property type="entry name" value="ERCC4_domain"/>
</dbReference>
<dbReference type="InterPro" id="IPR011335">
    <property type="entry name" value="Restrct_endonuc-II-like"/>
</dbReference>
<dbReference type="EMBL" id="JBFSHR010000069">
    <property type="protein sequence ID" value="MEX6430651.1"/>
    <property type="molecule type" value="Genomic_DNA"/>
</dbReference>
<dbReference type="Gene3D" id="3.40.50.10130">
    <property type="match status" value="1"/>
</dbReference>
<dbReference type="SUPFAM" id="SSF52980">
    <property type="entry name" value="Restriction endonuclease-like"/>
    <property type="match status" value="1"/>
</dbReference>
<sequence>MDDIRYLAIARNPDPASALGYLVMIPIEGGIVVKTSDTWPRTKALYCHRVATAAWPKDPELVEALPLLACTRRGAAIDIVVDRGREKRSQIVFTTARGRDMIFWQSARTLRQARPKGSVPQARAHNLVEVPITIDTREHYPYRFSNRSVITERAALPCGDYGVYRDGALYAAVERKTMDDLLSSINDNRLRYAIGQLAALPRAAIVVEARYSAILQSSYLRPALILDAIADYAIRWPEVPVVFCETRKLAEEWTYRYLSAAYYLSLEVPNLAERATLTPASPAAIRHWASANGIAVPQRGPIPKSVRQRYLQAQGHSPSDKPVNL</sequence>
<dbReference type="Proteomes" id="UP001560267">
    <property type="component" value="Unassembled WGS sequence"/>
</dbReference>
<evidence type="ECO:0000256" key="1">
    <source>
        <dbReference type="ARBA" id="ARBA00023125"/>
    </source>
</evidence>
<keyword evidence="1" id="KW-0238">DNA-binding</keyword>
<evidence type="ECO:0000259" key="2">
    <source>
        <dbReference type="SMART" id="SM00891"/>
    </source>
</evidence>